<evidence type="ECO:0000313" key="6">
    <source>
        <dbReference type="Proteomes" id="UP000756132"/>
    </source>
</evidence>
<dbReference type="KEGG" id="ffu:CLAFUR5_11460"/>
<reference evidence="5" key="1">
    <citation type="submission" date="2021-12" db="EMBL/GenBank/DDBJ databases">
        <authorList>
            <person name="Zaccaron A."/>
            <person name="Stergiopoulos I."/>
        </authorList>
    </citation>
    <scope>NUCLEOTIDE SEQUENCE</scope>
    <source>
        <strain evidence="5">Race5_Kim</strain>
    </source>
</reference>
<keyword evidence="1" id="KW-0596">Phosphopantetheine</keyword>
<dbReference type="PROSITE" id="PS52019">
    <property type="entry name" value="PKS_MFAS_DH"/>
    <property type="match status" value="1"/>
</dbReference>
<sequence length="349" mass="38878">MSTTTTTYTYLSASCQQVLESRLDSIPGTKVVVRSCMGDPRLSPTIIDHKCNGTVLTPSGLYADMAVEVGKHVWRHHRGQTAGLPGFNVCDLEVHKPTIVKDPTKIDEHWLEVETTASIPAGTRGDILDAVLKCAFYSITADGKRTQENGHCSVRFEWYYGWLSEWSNEAATINNRINTLHERGNKGGDSNIQIINKSRTYKLFQSFVDYTGKYQNMSEVVYDSATLEATSLLTFLADPATDCTGPYYLDGSCHISGFVANAVEKDKDKNAFISNGVSAMKLSPRFDPAKKGSVIRNYVQMKQLETDKTVLEGDVYILQDGEIVGVWESVRFKKIPRKVLNVFLQPPKK</sequence>
<dbReference type="OMA" id="WVEMEAN"/>
<dbReference type="AlphaFoldDB" id="A0A9Q8PES1"/>
<dbReference type="OrthoDB" id="3647642at2759"/>
<dbReference type="GeneID" id="71991338"/>
<dbReference type="NCBIfam" id="TIGR04532">
    <property type="entry name" value="PT_fungal_PKS"/>
    <property type="match status" value="1"/>
</dbReference>
<feature type="active site" description="Proton acceptor; for dehydratase activity" evidence="3">
    <location>
        <position position="49"/>
    </location>
</feature>
<feature type="active site" description="Proton donor; for dehydratase activity" evidence="3">
    <location>
        <position position="250"/>
    </location>
</feature>
<evidence type="ECO:0000313" key="5">
    <source>
        <dbReference type="EMBL" id="UJO21091.1"/>
    </source>
</evidence>
<evidence type="ECO:0000256" key="3">
    <source>
        <dbReference type="PROSITE-ProRule" id="PRU01363"/>
    </source>
</evidence>
<dbReference type="InterPro" id="IPR030918">
    <property type="entry name" value="PT_fungal_PKS"/>
</dbReference>
<keyword evidence="6" id="KW-1185">Reference proteome</keyword>
<evidence type="ECO:0000259" key="4">
    <source>
        <dbReference type="PROSITE" id="PS52019"/>
    </source>
</evidence>
<dbReference type="Proteomes" id="UP000756132">
    <property type="component" value="Chromosome 8"/>
</dbReference>
<proteinExistence type="predicted"/>
<reference evidence="5" key="2">
    <citation type="journal article" date="2022" name="Microb. Genom.">
        <title>A chromosome-scale genome assembly of the tomato pathogen Cladosporium fulvum reveals a compartmentalized genome architecture and the presence of a dispensable chromosome.</title>
        <authorList>
            <person name="Zaccaron A.Z."/>
            <person name="Chen L.H."/>
            <person name="Samaras A."/>
            <person name="Stergiopoulos I."/>
        </authorList>
    </citation>
    <scope>NUCLEOTIDE SEQUENCE</scope>
    <source>
        <strain evidence="5">Race5_Kim</strain>
    </source>
</reference>
<dbReference type="EMBL" id="CP090170">
    <property type="protein sequence ID" value="UJO21091.1"/>
    <property type="molecule type" value="Genomic_DNA"/>
</dbReference>
<gene>
    <name evidence="5" type="ORF">CLAFUR5_11460</name>
</gene>
<accession>A0A9Q8PES1</accession>
<feature type="domain" description="PKS/mFAS DH" evidence="4">
    <location>
        <begin position="16"/>
        <end position="341"/>
    </location>
</feature>
<feature type="region of interest" description="N-terminal hotdog fold" evidence="3">
    <location>
        <begin position="16"/>
        <end position="163"/>
    </location>
</feature>
<dbReference type="InterPro" id="IPR042104">
    <property type="entry name" value="PKS_dehydratase_sf"/>
</dbReference>
<dbReference type="RefSeq" id="XP_047765457.1">
    <property type="nucleotide sequence ID" value="XM_047910608.1"/>
</dbReference>
<evidence type="ECO:0000256" key="1">
    <source>
        <dbReference type="ARBA" id="ARBA00022450"/>
    </source>
</evidence>
<dbReference type="InterPro" id="IPR049900">
    <property type="entry name" value="PKS_mFAS_DH"/>
</dbReference>
<keyword evidence="2" id="KW-0597">Phosphoprotein</keyword>
<dbReference type="Gene3D" id="3.10.129.110">
    <property type="entry name" value="Polyketide synthase dehydratase"/>
    <property type="match status" value="1"/>
</dbReference>
<protein>
    <submittedName>
        <fullName evidence="5">Non-reducing polyketide synthase PKS1</fullName>
    </submittedName>
</protein>
<feature type="region of interest" description="C-terminal hotdog fold" evidence="3">
    <location>
        <begin position="192"/>
        <end position="341"/>
    </location>
</feature>
<name>A0A9Q8PES1_PASFU</name>
<organism evidence="5 6">
    <name type="scientific">Passalora fulva</name>
    <name type="common">Tomato leaf mold</name>
    <name type="synonym">Cladosporium fulvum</name>
    <dbReference type="NCBI Taxonomy" id="5499"/>
    <lineage>
        <taxon>Eukaryota</taxon>
        <taxon>Fungi</taxon>
        <taxon>Dikarya</taxon>
        <taxon>Ascomycota</taxon>
        <taxon>Pezizomycotina</taxon>
        <taxon>Dothideomycetes</taxon>
        <taxon>Dothideomycetidae</taxon>
        <taxon>Mycosphaerellales</taxon>
        <taxon>Mycosphaerellaceae</taxon>
        <taxon>Fulvia</taxon>
    </lineage>
</organism>
<evidence type="ECO:0000256" key="2">
    <source>
        <dbReference type="ARBA" id="ARBA00022553"/>
    </source>
</evidence>